<dbReference type="GO" id="GO:0016787">
    <property type="term" value="F:hydrolase activity"/>
    <property type="evidence" value="ECO:0007669"/>
    <property type="project" value="InterPro"/>
</dbReference>
<dbReference type="Pfam" id="PF00149">
    <property type="entry name" value="Metallophos"/>
    <property type="match status" value="1"/>
</dbReference>
<sequence>MPDKKIQGEALFSFALVADTHIQSPHDRPSQWKTNNLAAERSRLAYEQMAATSPPFIVHLGDVTNPVPHAPTFDSACHAAKELIRTADTKTFIVAGNHDVGDKMSRIVPNHPIDDYSIRKFENHWGSSWQSWDYKDVHFLIINSSLVGSGLPQEREQLEFVESDLRDHSNKRTFLFSHYPLFMENPDEVSLYDNIEPKGRSALLKMLDQHHIEAAIAGHVHNFFYNTYGGTEMYGLLSTTFVRHDYAELFPTAPADEYGRNDTPKLAWAQITVFESGHALRTNRLLDPVVNYLDVHDLHPKQYTRSALGVNLRDAWAEAKPLMYMGPVDEFERRKVRNDYLLVALWETGIRHLRIPLRDLLRPDYVARIQDLVGIGHTFTAFVVDVPQGDLLEGLKRHESLLSGLEVILPWQEIDAHVPKIEALINIVDIPIYLACISSATDHRNKAYQFSYFMSYGFYADEIEMLKEAHERFGRRLGLAYAFRIGADESPVAAGTTIIQEFSEKEGIPVTINVASLSTIADLRDDEVAATTRAVETTLLGLLGGSREGTKVFLETLVDVEKGYNPSIGLYDALYNPRSGARATANLQMLLKDTPITIESLLILLDLIL</sequence>
<proteinExistence type="predicted"/>
<dbReference type="InterPro" id="IPR004843">
    <property type="entry name" value="Calcineurin-like_PHP"/>
</dbReference>
<keyword evidence="3" id="KW-1185">Reference proteome</keyword>
<protein>
    <recommendedName>
        <fullName evidence="1">Calcineurin-like phosphoesterase domain-containing protein</fullName>
    </recommendedName>
</protein>
<dbReference type="PANTHER" id="PTHR43143">
    <property type="entry name" value="METALLOPHOSPHOESTERASE, CALCINEURIN SUPERFAMILY"/>
    <property type="match status" value="1"/>
</dbReference>
<dbReference type="AlphaFoldDB" id="A0A428R215"/>
<dbReference type="EMBL" id="NKCI01000006">
    <property type="protein sequence ID" value="RSL71571.1"/>
    <property type="molecule type" value="Genomic_DNA"/>
</dbReference>
<evidence type="ECO:0000313" key="2">
    <source>
        <dbReference type="EMBL" id="RSL71571.1"/>
    </source>
</evidence>
<name>A0A428R215_9HYPO</name>
<gene>
    <name evidence="2" type="ORF">CEP54_001343</name>
</gene>
<organism evidence="2 3">
    <name type="scientific">Fusarium duplospermum</name>
    <dbReference type="NCBI Taxonomy" id="1325734"/>
    <lineage>
        <taxon>Eukaryota</taxon>
        <taxon>Fungi</taxon>
        <taxon>Dikarya</taxon>
        <taxon>Ascomycota</taxon>
        <taxon>Pezizomycotina</taxon>
        <taxon>Sordariomycetes</taxon>
        <taxon>Hypocreomycetidae</taxon>
        <taxon>Hypocreales</taxon>
        <taxon>Nectriaceae</taxon>
        <taxon>Fusarium</taxon>
        <taxon>Fusarium solani species complex</taxon>
    </lineage>
</organism>
<dbReference type="PANTHER" id="PTHR43143:SF1">
    <property type="entry name" value="SERINE_THREONINE-PROTEIN PHOSPHATASE CPPED1"/>
    <property type="match status" value="1"/>
</dbReference>
<evidence type="ECO:0000259" key="1">
    <source>
        <dbReference type="Pfam" id="PF00149"/>
    </source>
</evidence>
<feature type="domain" description="Calcineurin-like phosphoesterase" evidence="1">
    <location>
        <begin position="13"/>
        <end position="222"/>
    </location>
</feature>
<dbReference type="InterPro" id="IPR051918">
    <property type="entry name" value="STPP_CPPED1"/>
</dbReference>
<dbReference type="Proteomes" id="UP000288168">
    <property type="component" value="Unassembled WGS sequence"/>
</dbReference>
<reference evidence="2 3" key="1">
    <citation type="submission" date="2017-06" db="EMBL/GenBank/DDBJ databases">
        <title>Comparative genomic analysis of Ambrosia Fusariam Clade fungi.</title>
        <authorList>
            <person name="Stajich J.E."/>
            <person name="Carrillo J."/>
            <person name="Kijimoto T."/>
            <person name="Eskalen A."/>
            <person name="O'Donnell K."/>
            <person name="Kasson M."/>
        </authorList>
    </citation>
    <scope>NUCLEOTIDE SEQUENCE [LARGE SCALE GENOMIC DNA]</scope>
    <source>
        <strain evidence="2 3">NRRL62584</strain>
    </source>
</reference>
<dbReference type="SUPFAM" id="SSF56300">
    <property type="entry name" value="Metallo-dependent phosphatases"/>
    <property type="match status" value="1"/>
</dbReference>
<accession>A0A428R215</accession>
<comment type="caution">
    <text evidence="2">The sequence shown here is derived from an EMBL/GenBank/DDBJ whole genome shotgun (WGS) entry which is preliminary data.</text>
</comment>
<dbReference type="STRING" id="1325734.A0A428R215"/>
<dbReference type="Gene3D" id="3.60.21.10">
    <property type="match status" value="1"/>
</dbReference>
<dbReference type="OrthoDB" id="9984693at2759"/>
<dbReference type="InterPro" id="IPR029052">
    <property type="entry name" value="Metallo-depent_PP-like"/>
</dbReference>
<evidence type="ECO:0000313" key="3">
    <source>
        <dbReference type="Proteomes" id="UP000288168"/>
    </source>
</evidence>